<reference evidence="2 3" key="1">
    <citation type="submission" date="2017-07" db="EMBL/GenBank/DDBJ databases">
        <title>Complete genome sequence of Actinoalloteichus hoggarensis DSM 45943, type strain of Actinoalloteichus hoggarensis.</title>
        <authorList>
            <person name="Ruckert C."/>
            <person name="Nouioui I."/>
            <person name="Willmese J."/>
            <person name="van Wezel G."/>
            <person name="Klenk H.-P."/>
            <person name="Kalinowski J."/>
            <person name="Zotchev S.B."/>
        </authorList>
    </citation>
    <scope>NUCLEOTIDE SEQUENCE [LARGE SCALE GENOMIC DNA]</scope>
    <source>
        <strain evidence="2 3">DSM 45943</strain>
    </source>
</reference>
<evidence type="ECO:0000256" key="1">
    <source>
        <dbReference type="SAM" id="Phobius"/>
    </source>
</evidence>
<dbReference type="Proteomes" id="UP000204221">
    <property type="component" value="Chromosome"/>
</dbReference>
<accession>A0A221VXS9</accession>
<feature type="transmembrane region" description="Helical" evidence="1">
    <location>
        <begin position="93"/>
        <end position="112"/>
    </location>
</feature>
<keyword evidence="1" id="KW-0472">Membrane</keyword>
<dbReference type="KEGG" id="ahg:AHOG_03225"/>
<gene>
    <name evidence="2" type="ORF">AHOG_03225</name>
</gene>
<feature type="transmembrane region" description="Helical" evidence="1">
    <location>
        <begin position="142"/>
        <end position="170"/>
    </location>
</feature>
<proteinExistence type="predicted"/>
<feature type="transmembrane region" description="Helical" evidence="1">
    <location>
        <begin position="54"/>
        <end position="72"/>
    </location>
</feature>
<feature type="transmembrane region" description="Helical" evidence="1">
    <location>
        <begin position="29"/>
        <end position="48"/>
    </location>
</feature>
<protein>
    <submittedName>
        <fullName evidence="2">Uncharacterized protein</fullName>
    </submittedName>
</protein>
<keyword evidence="1" id="KW-1133">Transmembrane helix</keyword>
<feature type="transmembrane region" description="Helical" evidence="1">
    <location>
        <begin position="118"/>
        <end position="135"/>
    </location>
</feature>
<dbReference type="OrthoDB" id="1550909at2"/>
<sequence length="200" mass="20627">MSARAGRESLLERVNALLVAPGASGGESWLGYGAAVIGAAFGLIVGAVSGATPLQVTVLALLGFDLFGGAVVNATAAATRRFHGARASRRRQWGFVAAHVHLLGVALVFPGYPWATAVVQYSTILLAACVILLVDEPLRRPVAFAVGSVLFSLLPFVTATVVPVELAWIAPLLVTKLLLGHLVPWGPGARCSQAAGEGAR</sequence>
<organism evidence="2 3">
    <name type="scientific">Actinoalloteichus hoggarensis</name>
    <dbReference type="NCBI Taxonomy" id="1470176"/>
    <lineage>
        <taxon>Bacteria</taxon>
        <taxon>Bacillati</taxon>
        <taxon>Actinomycetota</taxon>
        <taxon>Actinomycetes</taxon>
        <taxon>Pseudonocardiales</taxon>
        <taxon>Pseudonocardiaceae</taxon>
        <taxon>Actinoalloteichus</taxon>
    </lineage>
</organism>
<keyword evidence="3" id="KW-1185">Reference proteome</keyword>
<evidence type="ECO:0000313" key="2">
    <source>
        <dbReference type="EMBL" id="ASO18303.1"/>
    </source>
</evidence>
<dbReference type="AlphaFoldDB" id="A0A221VXS9"/>
<dbReference type="EMBL" id="CP022521">
    <property type="protein sequence ID" value="ASO18303.1"/>
    <property type="molecule type" value="Genomic_DNA"/>
</dbReference>
<evidence type="ECO:0000313" key="3">
    <source>
        <dbReference type="Proteomes" id="UP000204221"/>
    </source>
</evidence>
<keyword evidence="1" id="KW-0812">Transmembrane</keyword>
<name>A0A221VXS9_9PSEU</name>